<name>A0A1Q4HKB9_9MYCO</name>
<dbReference type="Gene3D" id="3.10.310.50">
    <property type="match status" value="1"/>
</dbReference>
<dbReference type="InterPro" id="IPR007621">
    <property type="entry name" value="TPM_dom"/>
</dbReference>
<protein>
    <recommendedName>
        <fullName evidence="3">TPM domain-containing protein</fullName>
    </recommendedName>
</protein>
<evidence type="ECO:0000313" key="4">
    <source>
        <dbReference type="EMBL" id="OJZ67935.1"/>
    </source>
</evidence>
<keyword evidence="1" id="KW-0812">Transmembrane</keyword>
<dbReference type="AlphaFoldDB" id="A0A1Q4HKB9"/>
<keyword evidence="1" id="KW-1133">Transmembrane helix</keyword>
<reference evidence="4 5" key="1">
    <citation type="submission" date="2016-11" db="EMBL/GenBank/DDBJ databases">
        <title>Genome sequences of unsequenced Mycobacteria.</title>
        <authorList>
            <person name="Greninger A.L."/>
            <person name="Fang F."/>
            <person name="Jerome K.R."/>
        </authorList>
    </citation>
    <scope>NUCLEOTIDE SEQUENCE [LARGE SCALE GENOMIC DNA]</scope>
    <source>
        <strain evidence="4 5">M11</strain>
    </source>
</reference>
<evidence type="ECO:0000313" key="5">
    <source>
        <dbReference type="Proteomes" id="UP000186438"/>
    </source>
</evidence>
<gene>
    <name evidence="4" type="ORF">BRW65_25725</name>
</gene>
<keyword evidence="5" id="KW-1185">Reference proteome</keyword>
<feature type="signal peptide" evidence="2">
    <location>
        <begin position="1"/>
        <end position="26"/>
    </location>
</feature>
<dbReference type="OrthoDB" id="5105562at2"/>
<feature type="transmembrane region" description="Helical" evidence="1">
    <location>
        <begin position="162"/>
        <end position="184"/>
    </location>
</feature>
<dbReference type="Proteomes" id="UP000186438">
    <property type="component" value="Unassembled WGS sequence"/>
</dbReference>
<comment type="caution">
    <text evidence="4">The sequence shown here is derived from an EMBL/GenBank/DDBJ whole genome shotgun (WGS) entry which is preliminary data.</text>
</comment>
<dbReference type="Pfam" id="PF04536">
    <property type="entry name" value="TPM_phosphatase"/>
    <property type="match status" value="1"/>
</dbReference>
<organism evidence="4 5">
    <name type="scientific">Mycobacterium paraffinicum</name>
    <dbReference type="NCBI Taxonomy" id="53378"/>
    <lineage>
        <taxon>Bacteria</taxon>
        <taxon>Bacillati</taxon>
        <taxon>Actinomycetota</taxon>
        <taxon>Actinomycetes</taxon>
        <taxon>Mycobacteriales</taxon>
        <taxon>Mycobacteriaceae</taxon>
        <taxon>Mycobacterium</taxon>
    </lineage>
</organism>
<proteinExistence type="predicted"/>
<dbReference type="STRING" id="53378.BRW65_25725"/>
<sequence length="297" mass="31760">MRGVRLVHAFLTVLTAGLLLAAPASAQPPSKLTDHITDSAGVLTDPGRAAVSSAIDRLYRDRHIQLWVVYVDNFSRFKPENWADRTRNASGLGGRDVLLSVATNTKLYTLSVPPQVPGLTDAELDSLRSKRIEPAVGAKDWSGAAVAAADGLDKSASSPKPIWLMIAISLIVVVAVVVVFLALYRARRRRAARRGGQRGIEGPDDSSGEALSAADARLRQITDYVARHGESVGAEAQTRIQEAKRYLAAAHAKEAINEDEAIAYANRASTLAAEAQTLANADVLAAHRKRGRGTSSR</sequence>
<keyword evidence="2" id="KW-0732">Signal</keyword>
<feature type="chain" id="PRO_5013066791" description="TPM domain-containing protein" evidence="2">
    <location>
        <begin position="27"/>
        <end position="297"/>
    </location>
</feature>
<evidence type="ECO:0000259" key="3">
    <source>
        <dbReference type="Pfam" id="PF04536"/>
    </source>
</evidence>
<feature type="domain" description="TPM" evidence="3">
    <location>
        <begin position="36"/>
        <end position="153"/>
    </location>
</feature>
<keyword evidence="1" id="KW-0472">Membrane</keyword>
<dbReference type="EMBL" id="MPNT01000036">
    <property type="protein sequence ID" value="OJZ67935.1"/>
    <property type="molecule type" value="Genomic_DNA"/>
</dbReference>
<accession>A0A1Q4HKB9</accession>
<evidence type="ECO:0000256" key="2">
    <source>
        <dbReference type="SAM" id="SignalP"/>
    </source>
</evidence>
<dbReference type="RefSeq" id="WP_073879653.1">
    <property type="nucleotide sequence ID" value="NZ_MPNT01000036.1"/>
</dbReference>
<evidence type="ECO:0000256" key="1">
    <source>
        <dbReference type="SAM" id="Phobius"/>
    </source>
</evidence>